<feature type="non-terminal residue" evidence="6">
    <location>
        <position position="294"/>
    </location>
</feature>
<evidence type="ECO:0000256" key="1">
    <source>
        <dbReference type="ARBA" id="ARBA00008078"/>
    </source>
</evidence>
<feature type="domain" description="tRNA intron endonuclease catalytic" evidence="5">
    <location>
        <begin position="188"/>
        <end position="262"/>
    </location>
</feature>
<dbReference type="InterPro" id="IPR011856">
    <property type="entry name" value="tRNA_endonuc-like_dom_sf"/>
</dbReference>
<organism evidence="6 7">
    <name type="scientific">Mesorhabditis spiculigera</name>
    <dbReference type="NCBI Taxonomy" id="96644"/>
    <lineage>
        <taxon>Eukaryota</taxon>
        <taxon>Metazoa</taxon>
        <taxon>Ecdysozoa</taxon>
        <taxon>Nematoda</taxon>
        <taxon>Chromadorea</taxon>
        <taxon>Rhabditida</taxon>
        <taxon>Rhabditina</taxon>
        <taxon>Rhabditomorpha</taxon>
        <taxon>Rhabditoidea</taxon>
        <taxon>Rhabditidae</taxon>
        <taxon>Mesorhabditinae</taxon>
        <taxon>Mesorhabditis</taxon>
    </lineage>
</organism>
<dbReference type="GO" id="GO:0000379">
    <property type="term" value="P:tRNA-type intron splice site recognition and cleavage"/>
    <property type="evidence" value="ECO:0007669"/>
    <property type="project" value="TreeGrafter"/>
</dbReference>
<sequence length="294" mass="33493">MDLLHFDRKRGRTFDEDAPTPSGSFEVDVLTNVSIVRNRGGEDEGRRLHEQGHFGHFLWDEFRQSNAASADCEENDEVGAKMGQEDDWEPETKRRKSVDPNSRRPDDPESRSGERRVKNGKKRGKQAANGQNGKNLVRCTDTQLRLNVEETLFLCWRGTIVAFKEESLLDCQALWEHFTVYNDAAAMARQFLVYTRLRDDGWVPAAGTKFGVDYLIYKYGPDYYHATAGVKIASSLAPSEMIAYNRCLFNARKALIVATVDLPENSNLAEFSALQDAYVELQVQSTFFPNRHRE</sequence>
<keyword evidence="7" id="KW-1185">Reference proteome</keyword>
<protein>
    <recommendedName>
        <fullName evidence="2">tRNA-intron lyase</fullName>
        <ecNumber evidence="2">4.6.1.16</ecNumber>
    </recommendedName>
</protein>
<dbReference type="Proteomes" id="UP001177023">
    <property type="component" value="Unassembled WGS sequence"/>
</dbReference>
<evidence type="ECO:0000256" key="4">
    <source>
        <dbReference type="SAM" id="MobiDB-lite"/>
    </source>
</evidence>
<comment type="similarity">
    <text evidence="1">Belongs to the tRNA-intron endonuclease family.</text>
</comment>
<comment type="catalytic activity">
    <reaction evidence="3">
        <text>pretRNA = a 3'-half-tRNA molecule with a 5'-OH end + a 5'-half-tRNA molecule with a 2',3'-cyclic phosphate end + an intron with a 2',3'-cyclic phosphate and a 5'-hydroxyl terminus.</text>
        <dbReference type="EC" id="4.6.1.16"/>
    </reaction>
</comment>
<dbReference type="InterPro" id="IPR006676">
    <property type="entry name" value="tRNA_splic"/>
</dbReference>
<dbReference type="SUPFAM" id="SSF53032">
    <property type="entry name" value="tRNA-intron endonuclease catalytic domain-like"/>
    <property type="match status" value="1"/>
</dbReference>
<feature type="compositionally biased region" description="Basic and acidic residues" evidence="4">
    <location>
        <begin position="97"/>
        <end position="117"/>
    </location>
</feature>
<accession>A0AA36DKB7</accession>
<evidence type="ECO:0000256" key="2">
    <source>
        <dbReference type="ARBA" id="ARBA00012573"/>
    </source>
</evidence>
<proteinExistence type="inferred from homology"/>
<feature type="region of interest" description="Disordered" evidence="4">
    <location>
        <begin position="69"/>
        <end position="134"/>
    </location>
</feature>
<dbReference type="GO" id="GO:0000213">
    <property type="term" value="F:tRNA-intron lyase activity"/>
    <property type="evidence" value="ECO:0007669"/>
    <property type="project" value="UniProtKB-EC"/>
</dbReference>
<dbReference type="PANTHER" id="PTHR21227">
    <property type="entry name" value="TRNA-SPLICING ENDONUCLEASE SUBUNIT SEN2"/>
    <property type="match status" value="1"/>
</dbReference>
<evidence type="ECO:0000313" key="6">
    <source>
        <dbReference type="EMBL" id="CAJ0587959.1"/>
    </source>
</evidence>
<dbReference type="Gene3D" id="3.40.1350.10">
    <property type="match status" value="1"/>
</dbReference>
<evidence type="ECO:0000259" key="5">
    <source>
        <dbReference type="Pfam" id="PF01974"/>
    </source>
</evidence>
<dbReference type="PANTHER" id="PTHR21227:SF0">
    <property type="entry name" value="TRNA-SPLICING ENDONUCLEASE SUBUNIT SEN2"/>
    <property type="match status" value="1"/>
</dbReference>
<dbReference type="AlphaFoldDB" id="A0AA36DKB7"/>
<dbReference type="Pfam" id="PF01974">
    <property type="entry name" value="tRNA_int_endo"/>
    <property type="match status" value="1"/>
</dbReference>
<evidence type="ECO:0000313" key="7">
    <source>
        <dbReference type="Proteomes" id="UP001177023"/>
    </source>
</evidence>
<dbReference type="CDD" id="cd22363">
    <property type="entry name" value="tRNA-intron_lyase_C"/>
    <property type="match status" value="1"/>
</dbReference>
<comment type="caution">
    <text evidence="6">The sequence shown here is derived from an EMBL/GenBank/DDBJ whole genome shotgun (WGS) entry which is preliminary data.</text>
</comment>
<name>A0AA36DKB7_9BILA</name>
<dbReference type="InterPro" id="IPR036167">
    <property type="entry name" value="tRNA_intron_Endo_cat-like_sf"/>
</dbReference>
<gene>
    <name evidence="6" type="ORF">MSPICULIGERA_LOCUS25912</name>
</gene>
<evidence type="ECO:0000256" key="3">
    <source>
        <dbReference type="ARBA" id="ARBA00034031"/>
    </source>
</evidence>
<dbReference type="EMBL" id="CATQJA010002710">
    <property type="protein sequence ID" value="CAJ0587959.1"/>
    <property type="molecule type" value="Genomic_DNA"/>
</dbReference>
<dbReference type="InterPro" id="IPR006677">
    <property type="entry name" value="tRNA_intron_Endonuc_cat-like"/>
</dbReference>
<dbReference type="EC" id="4.6.1.16" evidence="2"/>
<dbReference type="GO" id="GO:0000214">
    <property type="term" value="C:tRNA-intron endonuclease complex"/>
    <property type="evidence" value="ECO:0007669"/>
    <property type="project" value="TreeGrafter"/>
</dbReference>
<reference evidence="6" key="1">
    <citation type="submission" date="2023-06" db="EMBL/GenBank/DDBJ databases">
        <authorList>
            <person name="Delattre M."/>
        </authorList>
    </citation>
    <scope>NUCLEOTIDE SEQUENCE</scope>
    <source>
        <strain evidence="6">AF72</strain>
    </source>
</reference>
<dbReference type="GO" id="GO:0005737">
    <property type="term" value="C:cytoplasm"/>
    <property type="evidence" value="ECO:0007669"/>
    <property type="project" value="TreeGrafter"/>
</dbReference>
<dbReference type="GO" id="GO:0003676">
    <property type="term" value="F:nucleic acid binding"/>
    <property type="evidence" value="ECO:0007669"/>
    <property type="project" value="InterPro"/>
</dbReference>
<feature type="region of interest" description="Disordered" evidence="4">
    <location>
        <begin position="1"/>
        <end position="22"/>
    </location>
</feature>